<comment type="caution">
    <text evidence="2">The sequence shown here is derived from an EMBL/GenBank/DDBJ whole genome shotgun (WGS) entry which is preliminary data.</text>
</comment>
<proteinExistence type="predicted"/>
<accession>A0A9W6NLA1</accession>
<reference evidence="2" key="2">
    <citation type="submission" date="2023-01" db="EMBL/GenBank/DDBJ databases">
        <authorList>
            <person name="Sun Q."/>
            <person name="Evtushenko L."/>
        </authorList>
    </citation>
    <scope>NUCLEOTIDE SEQUENCE</scope>
    <source>
        <strain evidence="2">VKM Ac-1321</strain>
    </source>
</reference>
<organism evidence="2 3">
    <name type="scientific">Dactylosporangium matsuzakiense</name>
    <dbReference type="NCBI Taxonomy" id="53360"/>
    <lineage>
        <taxon>Bacteria</taxon>
        <taxon>Bacillati</taxon>
        <taxon>Actinomycetota</taxon>
        <taxon>Actinomycetes</taxon>
        <taxon>Micromonosporales</taxon>
        <taxon>Micromonosporaceae</taxon>
        <taxon>Dactylosporangium</taxon>
    </lineage>
</organism>
<dbReference type="EMBL" id="BSFP01000018">
    <property type="protein sequence ID" value="GLL01735.1"/>
    <property type="molecule type" value="Genomic_DNA"/>
</dbReference>
<keyword evidence="3" id="KW-1185">Reference proteome</keyword>
<dbReference type="Pfam" id="PF04149">
    <property type="entry name" value="DUF397"/>
    <property type="match status" value="1"/>
</dbReference>
<sequence length="70" mass="7723">MTTIPTPEMPWPWRKSTRSPLTNYCVEWRPAGYGVEVRDSKDAGGPVLSFGTDAWSAFIAATLDGSFDRA</sequence>
<reference evidence="2" key="1">
    <citation type="journal article" date="2014" name="Int. J. Syst. Evol. Microbiol.">
        <title>Complete genome sequence of Corynebacterium casei LMG S-19264T (=DSM 44701T), isolated from a smear-ripened cheese.</title>
        <authorList>
            <consortium name="US DOE Joint Genome Institute (JGI-PGF)"/>
            <person name="Walter F."/>
            <person name="Albersmeier A."/>
            <person name="Kalinowski J."/>
            <person name="Ruckert C."/>
        </authorList>
    </citation>
    <scope>NUCLEOTIDE SEQUENCE</scope>
    <source>
        <strain evidence="2">VKM Ac-1321</strain>
    </source>
</reference>
<feature type="domain" description="DUF397" evidence="1">
    <location>
        <begin position="13"/>
        <end position="61"/>
    </location>
</feature>
<dbReference type="Proteomes" id="UP001143480">
    <property type="component" value="Unassembled WGS sequence"/>
</dbReference>
<evidence type="ECO:0000313" key="3">
    <source>
        <dbReference type="Proteomes" id="UP001143480"/>
    </source>
</evidence>
<protein>
    <recommendedName>
        <fullName evidence="1">DUF397 domain-containing protein</fullName>
    </recommendedName>
</protein>
<name>A0A9W6NLA1_9ACTN</name>
<gene>
    <name evidence="2" type="ORF">GCM10017581_034770</name>
</gene>
<evidence type="ECO:0000313" key="2">
    <source>
        <dbReference type="EMBL" id="GLL01735.1"/>
    </source>
</evidence>
<dbReference type="AlphaFoldDB" id="A0A9W6NLA1"/>
<dbReference type="InterPro" id="IPR007278">
    <property type="entry name" value="DUF397"/>
</dbReference>
<evidence type="ECO:0000259" key="1">
    <source>
        <dbReference type="Pfam" id="PF04149"/>
    </source>
</evidence>